<dbReference type="RefSeq" id="WP_013176948.1">
    <property type="nucleotide sequence ID" value="NC_014221.1"/>
</dbReference>
<reference evidence="2 3" key="2">
    <citation type="journal article" date="2011" name="Stand. Genomic Sci.">
        <title>Complete genome sequence of Truepera radiovictrix type strain (RQ-24).</title>
        <authorList>
            <person name="Ivanova N."/>
            <person name="Rohde C."/>
            <person name="Munk C."/>
            <person name="Nolan M."/>
            <person name="Lucas S."/>
            <person name="Del Rio T.G."/>
            <person name="Tice H."/>
            <person name="Deshpande S."/>
            <person name="Cheng J.F."/>
            <person name="Tapia R."/>
            <person name="Han C."/>
            <person name="Goodwin L."/>
            <person name="Pitluck S."/>
            <person name="Liolios K."/>
            <person name="Mavromatis K."/>
            <person name="Mikhailova N."/>
            <person name="Pati A."/>
            <person name="Chen A."/>
            <person name="Palaniappan K."/>
            <person name="Land M."/>
            <person name="Hauser L."/>
            <person name="Chang Y.J."/>
            <person name="Jeffries C.D."/>
            <person name="Brambilla E."/>
            <person name="Rohde M."/>
            <person name="Goker M."/>
            <person name="Tindall B.J."/>
            <person name="Woyke T."/>
            <person name="Bristow J."/>
            <person name="Eisen J.A."/>
            <person name="Markowitz V."/>
            <person name="Hugenholtz P."/>
            <person name="Kyrpides N.C."/>
            <person name="Klenk H.P."/>
            <person name="Lapidus A."/>
        </authorList>
    </citation>
    <scope>NUCLEOTIDE SEQUENCE [LARGE SCALE GENOMIC DNA]</scope>
    <source>
        <strain evidence="3">DSM 17093 / CIP 108686 / LMG 22925 / RQ-24</strain>
    </source>
</reference>
<dbReference type="SUPFAM" id="SSF52980">
    <property type="entry name" value="Restriction endonuclease-like"/>
    <property type="match status" value="1"/>
</dbReference>
<keyword evidence="3" id="KW-1185">Reference proteome</keyword>
<dbReference type="EMBL" id="CP002049">
    <property type="protein sequence ID" value="ADI13568.1"/>
    <property type="molecule type" value="Genomic_DNA"/>
</dbReference>
<dbReference type="NCBIfam" id="TIGR02710">
    <property type="entry name" value="TIGR02710 family CRISPR-associated CARF protein"/>
    <property type="match status" value="1"/>
</dbReference>
<dbReference type="OrthoDB" id="9770049at2"/>
<evidence type="ECO:0000259" key="1">
    <source>
        <dbReference type="Pfam" id="PF22205"/>
    </source>
</evidence>
<dbReference type="HOGENOM" id="CLU_045222_0_0_0"/>
<name>D7CS36_TRURR</name>
<reference evidence="3" key="1">
    <citation type="submission" date="2010-05" db="EMBL/GenBank/DDBJ databases">
        <title>The complete genome of Truepera radiovictris DSM 17093.</title>
        <authorList>
            <consortium name="US DOE Joint Genome Institute (JGI-PGF)"/>
            <person name="Lucas S."/>
            <person name="Copeland A."/>
            <person name="Lapidus A."/>
            <person name="Glavina del Rio T."/>
            <person name="Dalin E."/>
            <person name="Tice H."/>
            <person name="Bruce D."/>
            <person name="Goodwin L."/>
            <person name="Pitluck S."/>
            <person name="Kyrpides N."/>
            <person name="Mavromatis K."/>
            <person name="Ovchinnikova G."/>
            <person name="Munk A.C."/>
            <person name="Detter J.C."/>
            <person name="Han C."/>
            <person name="Tapia R."/>
            <person name="Land M."/>
            <person name="Hauser L."/>
            <person name="Markowitz V."/>
            <person name="Cheng J.-F."/>
            <person name="Hugenholtz P."/>
            <person name="Woyke T."/>
            <person name="Wu D."/>
            <person name="Tindall B."/>
            <person name="Pomrenke H.G."/>
            <person name="Brambilla E."/>
            <person name="Klenk H.-P."/>
            <person name="Eisen J.A."/>
        </authorList>
    </citation>
    <scope>NUCLEOTIDE SEQUENCE [LARGE SCALE GENOMIC DNA]</scope>
    <source>
        <strain evidence="3">DSM 17093 / CIP 108686 / LMG 22925 / RQ-24</strain>
    </source>
</reference>
<dbReference type="InterPro" id="IPR014082">
    <property type="entry name" value="CRISPR-assoc_prot_Cas02710"/>
</dbReference>
<sequence>MPASGVAQVLIATVGATPEPIVTAALEHAPERAVFIASQETQQVAAQVKEALGLEVYTILLDDAESLSEAYEAAQRALAKALEWEARAITADLTGGTKPMVAGLALALTGQGVTFSYVGGSARDAYGRVQSGSERLRLLEDPTARFFVREWEAFTRAWNGWRFREAQSIVALICAQPLSASNARFFRHLSGVCAGLNAWDSFHHDEALGLLQTHLEPALSIAEAWRHGAKVRVLGALFARQGELQALTQRQRPTRALLGDLLANAERRAFAGRFDDALARLYRGVELAAEVDIAERYGFHLKVAATWPELSPELKRRAGTLLGLKETLDLASDIDLFFGKNGTLAQRLRDDYPKQLKPLLARRHESVLAHGLRSVGAGDYEALRAYLEAQGLRAAEGWPRW</sequence>
<dbReference type="Pfam" id="PF09670">
    <property type="entry name" value="Cas_Cas02710"/>
    <property type="match status" value="1"/>
</dbReference>
<dbReference type="KEGG" id="tra:Trad_0431"/>
<feature type="domain" description="Csm6 6H" evidence="1">
    <location>
        <begin position="149"/>
        <end position="237"/>
    </location>
</feature>
<protein>
    <submittedName>
        <fullName evidence="2">CRISPR-associated protein, TIGR02710 family</fullName>
    </submittedName>
</protein>
<dbReference type="Pfam" id="PF22205">
    <property type="entry name" value="Csm6_6H"/>
    <property type="match status" value="1"/>
</dbReference>
<dbReference type="Proteomes" id="UP000000379">
    <property type="component" value="Chromosome"/>
</dbReference>
<dbReference type="InterPro" id="IPR011335">
    <property type="entry name" value="Restrct_endonuc-II-like"/>
</dbReference>
<dbReference type="InterPro" id="IPR054008">
    <property type="entry name" value="Csm6_6H"/>
</dbReference>
<evidence type="ECO:0000313" key="3">
    <source>
        <dbReference type="Proteomes" id="UP000000379"/>
    </source>
</evidence>
<organism evidence="2 3">
    <name type="scientific">Truepera radiovictrix (strain DSM 17093 / CIP 108686 / LMG 22925 / RQ-24)</name>
    <dbReference type="NCBI Taxonomy" id="649638"/>
    <lineage>
        <taxon>Bacteria</taxon>
        <taxon>Thermotogati</taxon>
        <taxon>Deinococcota</taxon>
        <taxon>Deinococci</taxon>
        <taxon>Trueperales</taxon>
        <taxon>Trueperaceae</taxon>
        <taxon>Truepera</taxon>
    </lineage>
</organism>
<dbReference type="AlphaFoldDB" id="D7CS36"/>
<dbReference type="Gene3D" id="3.40.50.10770">
    <property type="entry name" value="Hypothetical protein VC1899 like domain (Restriction endonuclease-like)"/>
    <property type="match status" value="1"/>
</dbReference>
<dbReference type="eggNOG" id="COG0457">
    <property type="taxonomic scope" value="Bacteria"/>
</dbReference>
<accession>D7CS36</accession>
<evidence type="ECO:0000313" key="2">
    <source>
        <dbReference type="EMBL" id="ADI13568.1"/>
    </source>
</evidence>
<dbReference type="STRING" id="649638.Trad_0431"/>
<proteinExistence type="predicted"/>
<gene>
    <name evidence="2" type="ordered locus">Trad_0431</name>
</gene>